<name>A0A1I4QSN8_9BACI</name>
<comment type="similarity">
    <text evidence="2">Belongs to the Orn/Lys/Arg decarboxylase class-I family.</text>
</comment>
<evidence type="ECO:0000313" key="9">
    <source>
        <dbReference type="Proteomes" id="UP000199668"/>
    </source>
</evidence>
<sequence length="507" mass="55603">MQESSDYVIILDTDIHKKVEKGLYMDQSSLPIVEALQQHAKKLPDSFHVPGHKNGFVQPAYARDILSAARFDQTELPGLDDLHDPRGVIALAQQLTADIYGSRSAFFLIGGSTAGNMIMIIAALQEGDVVFVQRDTHKSIINGLRLVKAQPVFLEPEYDETSGLPLGLSIPTVQEAFHYHPEAAALIVNRPGYYGWTSPLGAIIGEAKKHGALVLVDEAHGAHFPAGDVFPDSAVSLGADLVVHSAHKTLPALTMTGYLHVGRSSRIHSEDVQEAAAMIESSSPSYLLLASLDAARKYLHDLTQTDDTVLREQLQQTKQAVLQAGSLEEQLPPEHVQADPLKIVARTPEGHTGWALQRYLEKEHVFTELADEAHVVFFLSFQPLTTETLQRIERGTDRLRSENPSVTPVAGVRSLPFSGMQKLPADWYKAGRGETEITTLENAEYKQAALDIVPYPPGVPLFLKGETLTGERLDFLLGRLEQGGGVQGVRQSENGQWLTSIVKRKET</sequence>
<feature type="domain" description="Orn/Lys/Arg decarboxylase C-terminal" evidence="7">
    <location>
        <begin position="428"/>
        <end position="476"/>
    </location>
</feature>
<evidence type="ECO:0000313" key="8">
    <source>
        <dbReference type="EMBL" id="SFM42723.1"/>
    </source>
</evidence>
<dbReference type="InterPro" id="IPR015424">
    <property type="entry name" value="PyrdxlP-dep_Trfase"/>
</dbReference>
<protein>
    <submittedName>
        <fullName evidence="8">Arginine/lysine/ornithine decarboxylase</fullName>
    </submittedName>
</protein>
<evidence type="ECO:0000259" key="6">
    <source>
        <dbReference type="Pfam" id="PF01276"/>
    </source>
</evidence>
<dbReference type="AlphaFoldDB" id="A0A1I4QSN8"/>
<dbReference type="PANTHER" id="PTHR43277:SF3">
    <property type="entry name" value="DECARBOXYLASE, PUTATIVE-RELATED"/>
    <property type="match status" value="1"/>
</dbReference>
<dbReference type="InterPro" id="IPR052357">
    <property type="entry name" value="Orn_Lys_Arg_decarboxylase-I"/>
</dbReference>
<dbReference type="Gene3D" id="3.40.640.10">
    <property type="entry name" value="Type I PLP-dependent aspartate aminotransferase-like (Major domain)"/>
    <property type="match status" value="1"/>
</dbReference>
<dbReference type="Proteomes" id="UP000199668">
    <property type="component" value="Unassembled WGS sequence"/>
</dbReference>
<keyword evidence="9" id="KW-1185">Reference proteome</keyword>
<keyword evidence="4" id="KW-0663">Pyridoxal phosphate</keyword>
<dbReference type="Pfam" id="PF01276">
    <property type="entry name" value="OKR_DC_1"/>
    <property type="match status" value="1"/>
</dbReference>
<dbReference type="EMBL" id="FOTY01000048">
    <property type="protein sequence ID" value="SFM42723.1"/>
    <property type="molecule type" value="Genomic_DNA"/>
</dbReference>
<gene>
    <name evidence="8" type="ORF">SAMN04488054_14814</name>
</gene>
<dbReference type="PANTHER" id="PTHR43277">
    <property type="entry name" value="ARGININE DECARBOXYLASE"/>
    <property type="match status" value="1"/>
</dbReference>
<dbReference type="InterPro" id="IPR015421">
    <property type="entry name" value="PyrdxlP-dep_Trfase_major"/>
</dbReference>
<organism evidence="8 9">
    <name type="scientific">Salibacterium qingdaonense</name>
    <dbReference type="NCBI Taxonomy" id="266892"/>
    <lineage>
        <taxon>Bacteria</taxon>
        <taxon>Bacillati</taxon>
        <taxon>Bacillota</taxon>
        <taxon>Bacilli</taxon>
        <taxon>Bacillales</taxon>
        <taxon>Bacillaceae</taxon>
    </lineage>
</organism>
<dbReference type="SUPFAM" id="SSF55904">
    <property type="entry name" value="Ornithine decarboxylase C-terminal domain"/>
    <property type="match status" value="1"/>
</dbReference>
<evidence type="ECO:0000256" key="1">
    <source>
        <dbReference type="ARBA" id="ARBA00001933"/>
    </source>
</evidence>
<evidence type="ECO:0000256" key="4">
    <source>
        <dbReference type="ARBA" id="ARBA00022898"/>
    </source>
</evidence>
<evidence type="ECO:0000259" key="7">
    <source>
        <dbReference type="Pfam" id="PF03711"/>
    </source>
</evidence>
<proteinExistence type="inferred from homology"/>
<evidence type="ECO:0000256" key="5">
    <source>
        <dbReference type="ARBA" id="ARBA00023239"/>
    </source>
</evidence>
<dbReference type="STRING" id="266892.SAMN04488054_14814"/>
<feature type="domain" description="Orn/Lys/Arg decarboxylases family 1 pyridoxal-P attachment site" evidence="6">
    <location>
        <begin position="31"/>
        <end position="303"/>
    </location>
</feature>
<dbReference type="GO" id="GO:0016831">
    <property type="term" value="F:carboxy-lyase activity"/>
    <property type="evidence" value="ECO:0007669"/>
    <property type="project" value="UniProtKB-KW"/>
</dbReference>
<comment type="cofactor">
    <cofactor evidence="1">
        <name>pyridoxal 5'-phosphate</name>
        <dbReference type="ChEBI" id="CHEBI:597326"/>
    </cofactor>
</comment>
<dbReference type="InterPro" id="IPR036633">
    <property type="entry name" value="Prn/Lys/Arg_de-COase_C_sf"/>
</dbReference>
<keyword evidence="3" id="KW-0210">Decarboxylase</keyword>
<dbReference type="InterPro" id="IPR000310">
    <property type="entry name" value="Orn/Lys/Arg_deCO2ase_major_dom"/>
</dbReference>
<dbReference type="SUPFAM" id="SSF53383">
    <property type="entry name" value="PLP-dependent transferases"/>
    <property type="match status" value="1"/>
</dbReference>
<dbReference type="Gene3D" id="3.90.100.10">
    <property type="entry name" value="Orn/Lys/Arg decarboxylase, C-terminal domain"/>
    <property type="match status" value="1"/>
</dbReference>
<accession>A0A1I4QSN8</accession>
<evidence type="ECO:0000256" key="2">
    <source>
        <dbReference type="ARBA" id="ARBA00010671"/>
    </source>
</evidence>
<dbReference type="Pfam" id="PF03711">
    <property type="entry name" value="OKR_DC_1_C"/>
    <property type="match status" value="1"/>
</dbReference>
<reference evidence="8 9" key="1">
    <citation type="submission" date="2016-10" db="EMBL/GenBank/DDBJ databases">
        <authorList>
            <person name="de Groot N.N."/>
        </authorList>
    </citation>
    <scope>NUCLEOTIDE SEQUENCE [LARGE SCALE GENOMIC DNA]</scope>
    <source>
        <strain evidence="8 9">CGMCC 1.6134</strain>
    </source>
</reference>
<evidence type="ECO:0000256" key="3">
    <source>
        <dbReference type="ARBA" id="ARBA00022793"/>
    </source>
</evidence>
<keyword evidence="5" id="KW-0456">Lyase</keyword>
<dbReference type="InterPro" id="IPR008286">
    <property type="entry name" value="Prn/Lys/Arg_de-COase_C"/>
</dbReference>